<gene>
    <name evidence="2" type="ORF">JOF47_002575</name>
</gene>
<keyword evidence="3" id="KW-1185">Reference proteome</keyword>
<sequence>MGFGTIRQVALWAVVLSALGIGVYVLAQGVSAPPPVNLGPGITIQQSDIPSRSRPIAPANSEASGTPATPSSASPAPTTVIPSKSAPVKPLPPSKADDDDDDDNDDDVDLDD</sequence>
<name>A0ABS4XF32_9MICC</name>
<protein>
    <recommendedName>
        <fullName evidence="4">Small secreted hydrophilic protein</fullName>
    </recommendedName>
</protein>
<dbReference type="Proteomes" id="UP001296993">
    <property type="component" value="Unassembled WGS sequence"/>
</dbReference>
<comment type="caution">
    <text evidence="2">The sequence shown here is derived from an EMBL/GenBank/DDBJ whole genome shotgun (WGS) entry which is preliminary data.</text>
</comment>
<evidence type="ECO:0000256" key="1">
    <source>
        <dbReference type="SAM" id="MobiDB-lite"/>
    </source>
</evidence>
<feature type="compositionally biased region" description="Low complexity" evidence="1">
    <location>
        <begin position="63"/>
        <end position="79"/>
    </location>
</feature>
<dbReference type="RefSeq" id="WP_209998906.1">
    <property type="nucleotide sequence ID" value="NZ_BAAAJY010000005.1"/>
</dbReference>
<feature type="compositionally biased region" description="Acidic residues" evidence="1">
    <location>
        <begin position="97"/>
        <end position="112"/>
    </location>
</feature>
<evidence type="ECO:0000313" key="3">
    <source>
        <dbReference type="Proteomes" id="UP001296993"/>
    </source>
</evidence>
<evidence type="ECO:0000313" key="2">
    <source>
        <dbReference type="EMBL" id="MBP2387064.1"/>
    </source>
</evidence>
<proteinExistence type="predicted"/>
<evidence type="ECO:0008006" key="4">
    <source>
        <dbReference type="Google" id="ProtNLM"/>
    </source>
</evidence>
<dbReference type="EMBL" id="JAGIOF010000001">
    <property type="protein sequence ID" value="MBP2387064.1"/>
    <property type="molecule type" value="Genomic_DNA"/>
</dbReference>
<organism evidence="2 3">
    <name type="scientific">Paeniglutamicibacter kerguelensis</name>
    <dbReference type="NCBI Taxonomy" id="254788"/>
    <lineage>
        <taxon>Bacteria</taxon>
        <taxon>Bacillati</taxon>
        <taxon>Actinomycetota</taxon>
        <taxon>Actinomycetes</taxon>
        <taxon>Micrococcales</taxon>
        <taxon>Micrococcaceae</taxon>
        <taxon>Paeniglutamicibacter</taxon>
    </lineage>
</organism>
<feature type="region of interest" description="Disordered" evidence="1">
    <location>
        <begin position="35"/>
        <end position="112"/>
    </location>
</feature>
<reference evidence="2 3" key="1">
    <citation type="submission" date="2021-03" db="EMBL/GenBank/DDBJ databases">
        <title>Sequencing the genomes of 1000 actinobacteria strains.</title>
        <authorList>
            <person name="Klenk H.-P."/>
        </authorList>
    </citation>
    <scope>NUCLEOTIDE SEQUENCE [LARGE SCALE GENOMIC DNA]</scope>
    <source>
        <strain evidence="2 3">DSM 15797</strain>
    </source>
</reference>
<accession>A0ABS4XF32</accession>